<evidence type="ECO:0000256" key="4">
    <source>
        <dbReference type="ARBA" id="ARBA00022989"/>
    </source>
</evidence>
<dbReference type="Proteomes" id="UP000465062">
    <property type="component" value="Chromosome"/>
</dbReference>
<dbReference type="PANTHER" id="PTHR36115">
    <property type="entry name" value="PROLINE-RICH ANTIGEN HOMOLOG-RELATED"/>
    <property type="match status" value="1"/>
</dbReference>
<proteinExistence type="predicted"/>
<feature type="domain" description="RDD" evidence="8">
    <location>
        <begin position="40"/>
        <end position="165"/>
    </location>
</feature>
<feature type="transmembrane region" description="Helical" evidence="7">
    <location>
        <begin position="81"/>
        <end position="99"/>
    </location>
</feature>
<evidence type="ECO:0000256" key="6">
    <source>
        <dbReference type="SAM" id="MobiDB-lite"/>
    </source>
</evidence>
<evidence type="ECO:0000256" key="5">
    <source>
        <dbReference type="ARBA" id="ARBA00023136"/>
    </source>
</evidence>
<dbReference type="EMBL" id="CP047394">
    <property type="protein sequence ID" value="QHE63866.1"/>
    <property type="molecule type" value="Genomic_DNA"/>
</dbReference>
<evidence type="ECO:0000256" key="1">
    <source>
        <dbReference type="ARBA" id="ARBA00004651"/>
    </source>
</evidence>
<evidence type="ECO:0000313" key="10">
    <source>
        <dbReference type="Proteomes" id="UP000465062"/>
    </source>
</evidence>
<feature type="transmembrane region" description="Helical" evidence="7">
    <location>
        <begin position="47"/>
        <end position="69"/>
    </location>
</feature>
<dbReference type="Pfam" id="PF06271">
    <property type="entry name" value="RDD"/>
    <property type="match status" value="1"/>
</dbReference>
<name>A0A6I6UXF0_9BACI</name>
<gene>
    <name evidence="9" type="ORF">FHE72_18010</name>
</gene>
<organism evidence="9 10">
    <name type="scientific">Rossellomorea vietnamensis</name>
    <dbReference type="NCBI Taxonomy" id="218284"/>
    <lineage>
        <taxon>Bacteria</taxon>
        <taxon>Bacillati</taxon>
        <taxon>Bacillota</taxon>
        <taxon>Bacilli</taxon>
        <taxon>Bacillales</taxon>
        <taxon>Bacillaceae</taxon>
        <taxon>Rossellomorea</taxon>
    </lineage>
</organism>
<dbReference type="GO" id="GO:0005886">
    <property type="term" value="C:plasma membrane"/>
    <property type="evidence" value="ECO:0007669"/>
    <property type="project" value="UniProtKB-SubCell"/>
</dbReference>
<keyword evidence="5 7" id="KW-0472">Membrane</keyword>
<evidence type="ECO:0000313" key="9">
    <source>
        <dbReference type="EMBL" id="QHE63866.1"/>
    </source>
</evidence>
<evidence type="ECO:0000259" key="8">
    <source>
        <dbReference type="Pfam" id="PF06271"/>
    </source>
</evidence>
<protein>
    <submittedName>
        <fullName evidence="9">RDD family protein</fullName>
    </submittedName>
</protein>
<accession>A0A6I6UXF0</accession>
<keyword evidence="4 7" id="KW-1133">Transmembrane helix</keyword>
<sequence>MRKVNEVSDRYEHNETREHIEVQSSSPDFSKTIPHDGYYLAGFWIRFWAYLVDLIVIGSITRLIVNPIFKLLDISLSDGSMFAPISILTSIVFYGYFILMTKYFSQTIGKMVFGIRVIELKGTKPSWGTILFRELIGRFISTTIFILYVVVAFTHKKQGIHDLFADTTVVQEKKKLEFTPAV</sequence>
<feature type="region of interest" description="Disordered" evidence="6">
    <location>
        <begin position="1"/>
        <end position="27"/>
    </location>
</feature>
<evidence type="ECO:0000256" key="7">
    <source>
        <dbReference type="SAM" id="Phobius"/>
    </source>
</evidence>
<dbReference type="KEGG" id="bvq:FHE72_18010"/>
<feature type="compositionally biased region" description="Basic and acidic residues" evidence="6">
    <location>
        <begin position="1"/>
        <end position="21"/>
    </location>
</feature>
<comment type="subcellular location">
    <subcellularLocation>
        <location evidence="1">Cell membrane</location>
        <topology evidence="1">Multi-pass membrane protein</topology>
    </subcellularLocation>
</comment>
<dbReference type="PANTHER" id="PTHR36115:SF9">
    <property type="entry name" value="LMO1584 PROTEIN"/>
    <property type="match status" value="1"/>
</dbReference>
<dbReference type="InterPro" id="IPR010432">
    <property type="entry name" value="RDD"/>
</dbReference>
<reference evidence="9 10" key="1">
    <citation type="submission" date="2019-06" db="EMBL/GenBank/DDBJ databases">
        <title>An operon consisting of a P-type ATPase gene and a transcriptional regular gene given the different cadmium resistance in Bacillus vietamensis 151-6 and Bacillus marisflavi 151-25.</title>
        <authorList>
            <person name="Yu X."/>
        </authorList>
    </citation>
    <scope>NUCLEOTIDE SEQUENCE [LARGE SCALE GENOMIC DNA]</scope>
    <source>
        <strain evidence="9 10">151-6</strain>
    </source>
</reference>
<evidence type="ECO:0000256" key="2">
    <source>
        <dbReference type="ARBA" id="ARBA00022475"/>
    </source>
</evidence>
<dbReference type="AlphaFoldDB" id="A0A6I6UXF0"/>
<keyword evidence="3 7" id="KW-0812">Transmembrane</keyword>
<evidence type="ECO:0000256" key="3">
    <source>
        <dbReference type="ARBA" id="ARBA00022692"/>
    </source>
</evidence>
<dbReference type="InterPro" id="IPR051791">
    <property type="entry name" value="Pra-immunoreactive"/>
</dbReference>
<keyword evidence="2" id="KW-1003">Cell membrane</keyword>
<feature type="transmembrane region" description="Helical" evidence="7">
    <location>
        <begin position="135"/>
        <end position="154"/>
    </location>
</feature>